<feature type="transmembrane region" description="Helical" evidence="5">
    <location>
        <begin position="218"/>
        <end position="240"/>
    </location>
</feature>
<feature type="transmembrane region" description="Helical" evidence="5">
    <location>
        <begin position="278"/>
        <end position="296"/>
    </location>
</feature>
<dbReference type="InterPro" id="IPR011701">
    <property type="entry name" value="MFS"/>
</dbReference>
<dbReference type="Gene3D" id="1.20.1250.20">
    <property type="entry name" value="MFS general substrate transporter like domains"/>
    <property type="match status" value="1"/>
</dbReference>
<feature type="transmembrane region" description="Helical" evidence="5">
    <location>
        <begin position="172"/>
        <end position="191"/>
    </location>
</feature>
<dbReference type="PANTHER" id="PTHR23542:SF1">
    <property type="entry name" value="MAJOR FACILITATOR SUPERFAMILY (MFS) PROFILE DOMAIN-CONTAINING PROTEIN"/>
    <property type="match status" value="1"/>
</dbReference>
<reference evidence="8" key="1">
    <citation type="submission" date="2016-10" db="EMBL/GenBank/DDBJ databases">
        <authorList>
            <person name="Varghese N."/>
            <person name="Submissions S."/>
        </authorList>
    </citation>
    <scope>NUCLEOTIDE SEQUENCE [LARGE SCALE GENOMIC DNA]</scope>
    <source>
        <strain evidence="8">DSM 44437</strain>
    </source>
</reference>
<evidence type="ECO:0000313" key="8">
    <source>
        <dbReference type="Proteomes" id="UP000199503"/>
    </source>
</evidence>
<dbReference type="STRING" id="65499.SAMN04488000_12433"/>
<feature type="domain" description="Major facilitator superfamily (MFS) profile" evidence="6">
    <location>
        <begin position="1"/>
        <end position="195"/>
    </location>
</feature>
<feature type="transmembrane region" description="Helical" evidence="5">
    <location>
        <begin position="79"/>
        <end position="98"/>
    </location>
</feature>
<dbReference type="Pfam" id="PF07690">
    <property type="entry name" value="MFS_1"/>
    <property type="match status" value="1"/>
</dbReference>
<evidence type="ECO:0000259" key="6">
    <source>
        <dbReference type="PROSITE" id="PS50850"/>
    </source>
</evidence>
<dbReference type="InterPro" id="IPR036259">
    <property type="entry name" value="MFS_trans_sf"/>
</dbReference>
<keyword evidence="3 5" id="KW-1133">Transmembrane helix</keyword>
<protein>
    <submittedName>
        <fullName evidence="7">Predicted arabinose efflux permease, MFS family</fullName>
    </submittedName>
</protein>
<sequence>MFDVYRSAFSTRGAASFCAAGVLSRLFVGIYPLALLLLLALPTGQYGKAALVSGCWTIGNALGSPVAGMAADRFGQYKTLLLSVVAHFVLAAMTLGAVALDSSLATTLVLALLLGASVVNTGPMTRARWAAMWPDGTPERSAAYSVETVLDEVVFAIGPLLAAALAIEVSPYLAVASAFLLTACGGTWLLFQRRTEPPRRPPAARVHRRLAARYPGMPLLLVLLLAVGATCGSAEVLLVARTGELGNPGGAGLVLACFAVGSGVSAVLYGARTRTRPAPLRLALSASAFGLLPVLYLTADSFVALMACSAVNGLSMAPTVINAFHLLDELVPVAIQTEGMNWVWSSLSLGFGSGTAAVGRIADEMGSRATFLLPVLCALFAAATAHLLRSRMKPRVAAEELKTS</sequence>
<name>A0A1H9WRF2_9PSEU</name>
<dbReference type="Proteomes" id="UP000199503">
    <property type="component" value="Unassembled WGS sequence"/>
</dbReference>
<proteinExistence type="predicted"/>
<evidence type="ECO:0000256" key="1">
    <source>
        <dbReference type="ARBA" id="ARBA00004651"/>
    </source>
</evidence>
<dbReference type="GO" id="GO:0022857">
    <property type="term" value="F:transmembrane transporter activity"/>
    <property type="evidence" value="ECO:0007669"/>
    <property type="project" value="InterPro"/>
</dbReference>
<dbReference type="SUPFAM" id="SSF103473">
    <property type="entry name" value="MFS general substrate transporter"/>
    <property type="match status" value="1"/>
</dbReference>
<dbReference type="EMBL" id="FOFV01000024">
    <property type="protein sequence ID" value="SES36510.1"/>
    <property type="molecule type" value="Genomic_DNA"/>
</dbReference>
<comment type="subcellular location">
    <subcellularLocation>
        <location evidence="1">Cell membrane</location>
        <topology evidence="1">Multi-pass membrane protein</topology>
    </subcellularLocation>
</comment>
<evidence type="ECO:0000256" key="3">
    <source>
        <dbReference type="ARBA" id="ARBA00022989"/>
    </source>
</evidence>
<dbReference type="GO" id="GO:0005886">
    <property type="term" value="C:plasma membrane"/>
    <property type="evidence" value="ECO:0007669"/>
    <property type="project" value="UniProtKB-SubCell"/>
</dbReference>
<gene>
    <name evidence="7" type="ORF">SAMN04488000_12433</name>
</gene>
<evidence type="ECO:0000256" key="5">
    <source>
        <dbReference type="SAM" id="Phobius"/>
    </source>
</evidence>
<feature type="transmembrane region" description="Helical" evidence="5">
    <location>
        <begin position="104"/>
        <end position="122"/>
    </location>
</feature>
<feature type="transmembrane region" description="Helical" evidence="5">
    <location>
        <begin position="14"/>
        <end position="41"/>
    </location>
</feature>
<accession>A0A1H9WRF2</accession>
<dbReference type="PROSITE" id="PS50850">
    <property type="entry name" value="MFS"/>
    <property type="match status" value="1"/>
</dbReference>
<feature type="transmembrane region" description="Helical" evidence="5">
    <location>
        <begin position="371"/>
        <end position="388"/>
    </location>
</feature>
<evidence type="ECO:0000256" key="4">
    <source>
        <dbReference type="ARBA" id="ARBA00023136"/>
    </source>
</evidence>
<feature type="transmembrane region" description="Helical" evidence="5">
    <location>
        <begin position="252"/>
        <end position="271"/>
    </location>
</feature>
<feature type="transmembrane region" description="Helical" evidence="5">
    <location>
        <begin position="143"/>
        <end position="166"/>
    </location>
</feature>
<dbReference type="InterPro" id="IPR020846">
    <property type="entry name" value="MFS_dom"/>
</dbReference>
<evidence type="ECO:0000313" key="7">
    <source>
        <dbReference type="EMBL" id="SES36510.1"/>
    </source>
</evidence>
<keyword evidence="8" id="KW-1185">Reference proteome</keyword>
<keyword evidence="2 5" id="KW-0812">Transmembrane</keyword>
<dbReference type="PANTHER" id="PTHR23542">
    <property type="match status" value="1"/>
</dbReference>
<keyword evidence="4 5" id="KW-0472">Membrane</keyword>
<organism evidence="7 8">
    <name type="scientific">Lentzea albida</name>
    <dbReference type="NCBI Taxonomy" id="65499"/>
    <lineage>
        <taxon>Bacteria</taxon>
        <taxon>Bacillati</taxon>
        <taxon>Actinomycetota</taxon>
        <taxon>Actinomycetes</taxon>
        <taxon>Pseudonocardiales</taxon>
        <taxon>Pseudonocardiaceae</taxon>
        <taxon>Lentzea</taxon>
    </lineage>
</organism>
<evidence type="ECO:0000256" key="2">
    <source>
        <dbReference type="ARBA" id="ARBA00022692"/>
    </source>
</evidence>
<dbReference type="AlphaFoldDB" id="A0A1H9WRF2"/>